<accession>A0A368VG98</accession>
<gene>
    <name evidence="2" type="ORF">DFQ14_11277</name>
</gene>
<feature type="compositionally biased region" description="Low complexity" evidence="1">
    <location>
        <begin position="102"/>
        <end position="112"/>
    </location>
</feature>
<sequence length="126" mass="13214">MTVEAALGICSIVAVFALALTGMSMVIGQLRCTDAAVEAARLVARGERDRAREMVRRIAPGGARLHVTVRGDEITTRVTVRPAGGLLPDGWLAGRAVAVMEPGQGQPDQAVPQAPPDDPRDPAVPR</sequence>
<feature type="region of interest" description="Disordered" evidence="1">
    <location>
        <begin position="101"/>
        <end position="126"/>
    </location>
</feature>
<feature type="compositionally biased region" description="Basic and acidic residues" evidence="1">
    <location>
        <begin position="117"/>
        <end position="126"/>
    </location>
</feature>
<dbReference type="InterPro" id="IPR049790">
    <property type="entry name" value="Rv3655c/TadE"/>
</dbReference>
<keyword evidence="3" id="KW-1185">Reference proteome</keyword>
<dbReference type="Proteomes" id="UP000253495">
    <property type="component" value="Unassembled WGS sequence"/>
</dbReference>
<proteinExistence type="predicted"/>
<evidence type="ECO:0000313" key="3">
    <source>
        <dbReference type="Proteomes" id="UP000253495"/>
    </source>
</evidence>
<dbReference type="NCBIfam" id="NF041390">
    <property type="entry name" value="TadE_Rv3655c"/>
    <property type="match status" value="1"/>
</dbReference>
<evidence type="ECO:0008006" key="4">
    <source>
        <dbReference type="Google" id="ProtNLM"/>
    </source>
</evidence>
<organism evidence="2 3">
    <name type="scientific">Halopolyspora algeriensis</name>
    <dbReference type="NCBI Taxonomy" id="1500506"/>
    <lineage>
        <taxon>Bacteria</taxon>
        <taxon>Bacillati</taxon>
        <taxon>Actinomycetota</taxon>
        <taxon>Actinomycetes</taxon>
        <taxon>Actinomycetes incertae sedis</taxon>
        <taxon>Halopolyspora</taxon>
    </lineage>
</organism>
<dbReference type="EMBL" id="QPJC01000012">
    <property type="protein sequence ID" value="RCW40197.1"/>
    <property type="molecule type" value="Genomic_DNA"/>
</dbReference>
<reference evidence="2 3" key="1">
    <citation type="submission" date="2018-07" db="EMBL/GenBank/DDBJ databases">
        <title>Genomic Encyclopedia of Type Strains, Phase III (KMG-III): the genomes of soil and plant-associated and newly described type strains.</title>
        <authorList>
            <person name="Whitman W."/>
        </authorList>
    </citation>
    <scope>NUCLEOTIDE SEQUENCE [LARGE SCALE GENOMIC DNA]</scope>
    <source>
        <strain evidence="2 3">CECT 8575</strain>
    </source>
</reference>
<evidence type="ECO:0000256" key="1">
    <source>
        <dbReference type="SAM" id="MobiDB-lite"/>
    </source>
</evidence>
<dbReference type="RefSeq" id="WP_246195848.1">
    <property type="nucleotide sequence ID" value="NZ_QPJC01000012.1"/>
</dbReference>
<name>A0A368VG98_9ACTN</name>
<protein>
    <recommendedName>
        <fullName evidence="4">TadE-like protein</fullName>
    </recommendedName>
</protein>
<dbReference type="AlphaFoldDB" id="A0A368VG98"/>
<comment type="caution">
    <text evidence="2">The sequence shown here is derived from an EMBL/GenBank/DDBJ whole genome shotgun (WGS) entry which is preliminary data.</text>
</comment>
<evidence type="ECO:0000313" key="2">
    <source>
        <dbReference type="EMBL" id="RCW40197.1"/>
    </source>
</evidence>